<dbReference type="GO" id="GO:0046677">
    <property type="term" value="P:response to antibiotic"/>
    <property type="evidence" value="ECO:0007669"/>
    <property type="project" value="InterPro"/>
</dbReference>
<feature type="domain" description="Beta-lactamase class A catalytic" evidence="1">
    <location>
        <begin position="25"/>
        <end position="238"/>
    </location>
</feature>
<dbReference type="Pfam" id="PF13354">
    <property type="entry name" value="Beta-lactamase2"/>
    <property type="match status" value="1"/>
</dbReference>
<dbReference type="Proteomes" id="UP000467132">
    <property type="component" value="Unassembled WGS sequence"/>
</dbReference>
<reference evidence="2 3" key="1">
    <citation type="submission" date="2018-08" db="EMBL/GenBank/DDBJ databases">
        <title>Murine metabolic-syndrome-specific gut microbial biobank.</title>
        <authorList>
            <person name="Liu C."/>
        </authorList>
    </citation>
    <scope>NUCLEOTIDE SEQUENCE [LARGE SCALE GENOMIC DNA]</scope>
    <source>
        <strain evidence="2 3">583</strain>
    </source>
</reference>
<gene>
    <name evidence="2" type="ORF">D3Z33_13105</name>
</gene>
<dbReference type="PANTHER" id="PTHR35333:SF3">
    <property type="entry name" value="BETA-LACTAMASE-TYPE TRANSPEPTIDASE FOLD CONTAINING PROTEIN"/>
    <property type="match status" value="1"/>
</dbReference>
<keyword evidence="3" id="KW-1185">Reference proteome</keyword>
<dbReference type="AlphaFoldDB" id="A0A845R5K8"/>
<dbReference type="InterPro" id="IPR000871">
    <property type="entry name" value="Beta-lactam_class-A"/>
</dbReference>
<sequence>MKIKGGEFIVIDLESIINEDKLKYSLYVEDLKTNKIIFDINSDAEVTSASMIKIFIMAEAYSQISKDEFMSQKIVNIDRDNIVGGSLIKNLSNYCYSIKDLIFLMMNLSDNTATNQLVDILRIENINKFINEEGLKNTVINRKMMDFERKKQGFDNITSASDVAHILKKIYYKDLIDTDASVNMMNIMKKQMDNRMMARNIDKSNTKIHHKTGNIPYTNHDAGIVIFKDVEYLFVMLTWDGVDNIYGRKVIGEVSEKIYNDFLKSYGY</sequence>
<protein>
    <submittedName>
        <fullName evidence="2">Serine hydrolase</fullName>
    </submittedName>
</protein>
<organism evidence="2 3">
    <name type="scientific">Senegalia massiliensis</name>
    <dbReference type="NCBI Taxonomy" id="1720316"/>
    <lineage>
        <taxon>Bacteria</taxon>
        <taxon>Bacillati</taxon>
        <taxon>Bacillota</taxon>
        <taxon>Clostridia</taxon>
        <taxon>Eubacteriales</taxon>
        <taxon>Clostridiaceae</taxon>
        <taxon>Senegalia</taxon>
    </lineage>
</organism>
<keyword evidence="2" id="KW-0378">Hydrolase</keyword>
<proteinExistence type="predicted"/>
<dbReference type="Gene3D" id="3.40.710.10">
    <property type="entry name" value="DD-peptidase/beta-lactamase superfamily"/>
    <property type="match status" value="1"/>
</dbReference>
<evidence type="ECO:0000313" key="3">
    <source>
        <dbReference type="Proteomes" id="UP000467132"/>
    </source>
</evidence>
<accession>A0A845R5K8</accession>
<dbReference type="SUPFAM" id="SSF56601">
    <property type="entry name" value="beta-lactamase/transpeptidase-like"/>
    <property type="match status" value="1"/>
</dbReference>
<dbReference type="EMBL" id="QXXA01000015">
    <property type="protein sequence ID" value="NBI07793.1"/>
    <property type="molecule type" value="Genomic_DNA"/>
</dbReference>
<dbReference type="GO" id="GO:0030655">
    <property type="term" value="P:beta-lactam antibiotic catabolic process"/>
    <property type="evidence" value="ECO:0007669"/>
    <property type="project" value="InterPro"/>
</dbReference>
<comment type="caution">
    <text evidence="2">The sequence shown here is derived from an EMBL/GenBank/DDBJ whole genome shotgun (WGS) entry which is preliminary data.</text>
</comment>
<dbReference type="PANTHER" id="PTHR35333">
    <property type="entry name" value="BETA-LACTAMASE"/>
    <property type="match status" value="1"/>
</dbReference>
<dbReference type="GO" id="GO:0008800">
    <property type="term" value="F:beta-lactamase activity"/>
    <property type="evidence" value="ECO:0007669"/>
    <property type="project" value="InterPro"/>
</dbReference>
<evidence type="ECO:0000259" key="1">
    <source>
        <dbReference type="Pfam" id="PF13354"/>
    </source>
</evidence>
<evidence type="ECO:0000313" key="2">
    <source>
        <dbReference type="EMBL" id="NBI07793.1"/>
    </source>
</evidence>
<dbReference type="InterPro" id="IPR045155">
    <property type="entry name" value="Beta-lactam_cat"/>
</dbReference>
<dbReference type="InterPro" id="IPR012338">
    <property type="entry name" value="Beta-lactam/transpept-like"/>
</dbReference>
<name>A0A845R5K8_9CLOT</name>